<dbReference type="EMBL" id="BBNO01000008">
    <property type="protein sequence ID" value="GAO11413.1"/>
    <property type="molecule type" value="Genomic_DNA"/>
</dbReference>
<proteinExistence type="predicted"/>
<organism evidence="1 2">
    <name type="scientific">Streptomyces lydicamycinicus</name>
    <dbReference type="NCBI Taxonomy" id="1546107"/>
    <lineage>
        <taxon>Bacteria</taxon>
        <taxon>Bacillati</taxon>
        <taxon>Actinomycetota</taxon>
        <taxon>Actinomycetes</taxon>
        <taxon>Kitasatosporales</taxon>
        <taxon>Streptomycetaceae</taxon>
        <taxon>Streptomyces</taxon>
    </lineage>
</organism>
<keyword evidence="2" id="KW-1185">Reference proteome</keyword>
<protein>
    <submittedName>
        <fullName evidence="1">Uncharacterized protein</fullName>
    </submittedName>
</protein>
<dbReference type="AlphaFoldDB" id="A0A0P4RF34"/>
<comment type="caution">
    <text evidence="1">The sequence shown here is derived from an EMBL/GenBank/DDBJ whole genome shotgun (WGS) entry which is preliminary data.</text>
</comment>
<evidence type="ECO:0000313" key="2">
    <source>
        <dbReference type="Proteomes" id="UP000048965"/>
    </source>
</evidence>
<accession>A0A0P4RF34</accession>
<reference evidence="1 2" key="2">
    <citation type="journal article" date="2015" name="Stand. Genomic Sci.">
        <title>Draft genome sequence of marine-derived Streptomyces sp. TP-A0598, a producer of anti-MRSA antibiotic lydicamycins.</title>
        <authorList>
            <person name="Komaki H."/>
            <person name="Ichikawa N."/>
            <person name="Hosoyama A."/>
            <person name="Fujita N."/>
            <person name="Igarashi Y."/>
        </authorList>
    </citation>
    <scope>NUCLEOTIDE SEQUENCE [LARGE SCALE GENOMIC DNA]</scope>
    <source>
        <strain evidence="1 2">NBRC 110027</strain>
    </source>
</reference>
<evidence type="ECO:0000313" key="1">
    <source>
        <dbReference type="EMBL" id="GAO11413.1"/>
    </source>
</evidence>
<sequence length="158" mass="16879">MGVRTDMSVPGQPVSCSSSCLSRAQRSVATALWHYTDAPLAKPYRVRGCIPDREEAAVTVALWAGPAARQKLNLFVLVRLVAGGLPVPAAQVTAGLMRLGRGTHIFGFAGRRFDGKPVVNGSKLVEGRPAPCLCGGTGEPEGPRGFYFERPGQLRQYD</sequence>
<dbReference type="Proteomes" id="UP000048965">
    <property type="component" value="Unassembled WGS sequence"/>
</dbReference>
<reference evidence="2" key="1">
    <citation type="submission" date="2014-09" db="EMBL/GenBank/DDBJ databases">
        <title>Whole genome shotgun sequence of Streptomyces sp. NBRC 110027.</title>
        <authorList>
            <person name="Komaki H."/>
            <person name="Ichikawa N."/>
            <person name="Katano-Makiyama Y."/>
            <person name="Hosoyama A."/>
            <person name="Hashimoto M."/>
            <person name="Uohara A."/>
            <person name="Kitahashi Y."/>
            <person name="Ohji S."/>
            <person name="Kimura A."/>
            <person name="Yamazoe A."/>
            <person name="Igarashi Y."/>
            <person name="Fujita N."/>
        </authorList>
    </citation>
    <scope>NUCLEOTIDE SEQUENCE [LARGE SCALE GENOMIC DNA]</scope>
    <source>
        <strain evidence="2">NBRC 110027</strain>
    </source>
</reference>
<name>A0A0P4RF34_9ACTN</name>
<gene>
    <name evidence="1" type="ORF">TPA0598_08_03240</name>
</gene>